<dbReference type="RefSeq" id="WP_166846017.1">
    <property type="nucleotide sequence ID" value="NZ_JAAONY010000002.1"/>
</dbReference>
<keyword evidence="7" id="KW-1185">Reference proteome</keyword>
<comment type="similarity">
    <text evidence="5">Belongs to the CsrA/RsmA family.</text>
</comment>
<evidence type="ECO:0000256" key="2">
    <source>
        <dbReference type="ARBA" id="ARBA00022845"/>
    </source>
</evidence>
<keyword evidence="3 5" id="KW-0694">RNA-binding</keyword>
<sequence length="70" mass="7475">MLTLTRKAGQKLIIGDDICIEIVSISGRQVAVGVSAPDSVRVYREEIAPEGLLESIMSSLSKEKSGTAKK</sequence>
<dbReference type="InParanoid" id="A0A7X0MW35"/>
<comment type="caution">
    <text evidence="6">The sequence shown here is derived from an EMBL/GenBank/DDBJ whole genome shotgun (WGS) entry which is preliminary data.</text>
</comment>
<evidence type="ECO:0000256" key="3">
    <source>
        <dbReference type="ARBA" id="ARBA00022884"/>
    </source>
</evidence>
<dbReference type="GO" id="GO:0048027">
    <property type="term" value="F:mRNA 5'-UTR binding"/>
    <property type="evidence" value="ECO:0007669"/>
    <property type="project" value="UniProtKB-UniRule"/>
</dbReference>
<dbReference type="InterPro" id="IPR036107">
    <property type="entry name" value="CsrA_sf"/>
</dbReference>
<dbReference type="GO" id="GO:0006402">
    <property type="term" value="P:mRNA catabolic process"/>
    <property type="evidence" value="ECO:0007669"/>
    <property type="project" value="InterPro"/>
</dbReference>
<dbReference type="GO" id="GO:0045947">
    <property type="term" value="P:negative regulation of translational initiation"/>
    <property type="evidence" value="ECO:0007669"/>
    <property type="project" value="UniProtKB-UniRule"/>
</dbReference>
<accession>A0A7X0MW35</accession>
<organism evidence="6 7">
    <name type="scientific">Pseudoteredinibacter isoporae</name>
    <dbReference type="NCBI Taxonomy" id="570281"/>
    <lineage>
        <taxon>Bacteria</taxon>
        <taxon>Pseudomonadati</taxon>
        <taxon>Pseudomonadota</taxon>
        <taxon>Gammaproteobacteria</taxon>
        <taxon>Cellvibrionales</taxon>
        <taxon>Cellvibrionaceae</taxon>
        <taxon>Pseudoteredinibacter</taxon>
    </lineage>
</organism>
<dbReference type="GO" id="GO:0005829">
    <property type="term" value="C:cytosol"/>
    <property type="evidence" value="ECO:0007669"/>
    <property type="project" value="TreeGrafter"/>
</dbReference>
<dbReference type="InterPro" id="IPR003751">
    <property type="entry name" value="CsrA"/>
</dbReference>
<evidence type="ECO:0000313" key="7">
    <source>
        <dbReference type="Proteomes" id="UP000528457"/>
    </source>
</evidence>
<comment type="subunit">
    <text evidence="5">Homodimer; the beta-strands of each monomer intercalate to form a hydrophobic core, while the alpha-helices form wings that extend away from the core.</text>
</comment>
<evidence type="ECO:0000256" key="4">
    <source>
        <dbReference type="ARBA" id="ARBA00023159"/>
    </source>
</evidence>
<dbReference type="GO" id="GO:0006109">
    <property type="term" value="P:regulation of carbohydrate metabolic process"/>
    <property type="evidence" value="ECO:0007669"/>
    <property type="project" value="UniProtKB-UniRule"/>
</dbReference>
<dbReference type="GO" id="GO:0045948">
    <property type="term" value="P:positive regulation of translational initiation"/>
    <property type="evidence" value="ECO:0007669"/>
    <property type="project" value="UniProtKB-UniRule"/>
</dbReference>
<dbReference type="EMBL" id="JACHHT010000002">
    <property type="protein sequence ID" value="MBB6522376.1"/>
    <property type="molecule type" value="Genomic_DNA"/>
</dbReference>
<evidence type="ECO:0000256" key="5">
    <source>
        <dbReference type="HAMAP-Rule" id="MF_00167"/>
    </source>
</evidence>
<comment type="subcellular location">
    <subcellularLocation>
        <location evidence="5">Cytoplasm</location>
    </subcellularLocation>
</comment>
<dbReference type="Pfam" id="PF02599">
    <property type="entry name" value="CsrA"/>
    <property type="match status" value="1"/>
</dbReference>
<dbReference type="PANTHER" id="PTHR34984:SF1">
    <property type="entry name" value="CARBON STORAGE REGULATOR"/>
    <property type="match status" value="1"/>
</dbReference>
<dbReference type="AlphaFoldDB" id="A0A7X0MW35"/>
<gene>
    <name evidence="5" type="primary">csrA</name>
    <name evidence="6" type="ORF">HNR48_002661</name>
</gene>
<keyword evidence="2 5" id="KW-0810">Translation regulation</keyword>
<dbReference type="Gene3D" id="2.60.40.4380">
    <property type="entry name" value="Translational regulator CsrA"/>
    <property type="match status" value="1"/>
</dbReference>
<dbReference type="SUPFAM" id="SSF117130">
    <property type="entry name" value="CsrA-like"/>
    <property type="match status" value="1"/>
</dbReference>
<name>A0A7X0MW35_9GAMM</name>
<evidence type="ECO:0000256" key="1">
    <source>
        <dbReference type="ARBA" id="ARBA00022490"/>
    </source>
</evidence>
<comment type="function">
    <text evidence="5">A key translational regulator that binds mRNA to regulate translation initiation and/or mRNA stability. Mediates global changes in gene expression, shifting from rapid growth to stress survival by linking envelope stress, the stringent response and the catabolite repression systems. Usually binds in the 5'-UTR; binding at or near the Shine-Dalgarno sequence prevents ribosome-binding, repressing translation, binding elsewhere in the 5'-UTR can activate translation and/or stabilize the mRNA. Its function is antagonized by small RNA(s).</text>
</comment>
<keyword evidence="5" id="KW-0678">Repressor</keyword>
<evidence type="ECO:0000313" key="6">
    <source>
        <dbReference type="EMBL" id="MBB6522376.1"/>
    </source>
</evidence>
<keyword evidence="1 5" id="KW-0963">Cytoplasm</keyword>
<protein>
    <recommendedName>
        <fullName evidence="5">Translational regulator CsrA</fullName>
    </recommendedName>
    <alternativeName>
        <fullName evidence="5">Carbon storage regulator</fullName>
    </alternativeName>
</protein>
<dbReference type="Proteomes" id="UP000528457">
    <property type="component" value="Unassembled WGS sequence"/>
</dbReference>
<reference evidence="6 7" key="1">
    <citation type="submission" date="2020-08" db="EMBL/GenBank/DDBJ databases">
        <title>Genomic Encyclopedia of Type Strains, Phase IV (KMG-IV): sequencing the most valuable type-strain genomes for metagenomic binning, comparative biology and taxonomic classification.</title>
        <authorList>
            <person name="Goeker M."/>
        </authorList>
    </citation>
    <scope>NUCLEOTIDE SEQUENCE [LARGE SCALE GENOMIC DNA]</scope>
    <source>
        <strain evidence="6 7">DSM 22368</strain>
    </source>
</reference>
<dbReference type="PANTHER" id="PTHR34984">
    <property type="entry name" value="CARBON STORAGE REGULATOR"/>
    <property type="match status" value="1"/>
</dbReference>
<dbReference type="HAMAP" id="MF_00167">
    <property type="entry name" value="CsrA"/>
    <property type="match status" value="1"/>
</dbReference>
<keyword evidence="4 5" id="KW-0010">Activator</keyword>
<proteinExistence type="inferred from homology"/>